<name>A0ABW9P6C2_9LACO</name>
<evidence type="ECO:0000313" key="2">
    <source>
        <dbReference type="Proteomes" id="UP000436655"/>
    </source>
</evidence>
<dbReference type="EMBL" id="VDFN01000002">
    <property type="protein sequence ID" value="MQS44612.1"/>
    <property type="molecule type" value="Genomic_DNA"/>
</dbReference>
<sequence>MRQLIDKSYLINIGFREHQAIMIIRLSKKYMVSQGFTFYNNSRLGCVPKIAVEHITGLSLQGDESIEN</sequence>
<dbReference type="RefSeq" id="WP_125704852.1">
    <property type="nucleotide sequence ID" value="NZ_JBHTOO010000023.1"/>
</dbReference>
<evidence type="ECO:0000313" key="1">
    <source>
        <dbReference type="EMBL" id="MQS44612.1"/>
    </source>
</evidence>
<protein>
    <submittedName>
        <fullName evidence="1">DUF3173 domain-containing protein</fullName>
    </submittedName>
</protein>
<comment type="caution">
    <text evidence="1">The sequence shown here is derived from an EMBL/GenBank/DDBJ whole genome shotgun (WGS) entry which is preliminary data.</text>
</comment>
<proteinExistence type="predicted"/>
<dbReference type="Pfam" id="PF11372">
    <property type="entry name" value="DUF3173"/>
    <property type="match status" value="1"/>
</dbReference>
<reference evidence="1 2" key="1">
    <citation type="journal article" date="2019" name="Syst. Appl. Microbiol.">
        <title>Polyphasic characterization of two novel Lactobacillus spp. isolated from blown salami packages: Description of Lactobacillus halodurans sp. nov. and Lactobacillus salsicarnum sp. nov.</title>
        <authorList>
            <person name="Schuster J.A."/>
            <person name="Klingl A."/>
            <person name="Vogel R.F."/>
            <person name="Ehrmann M.A."/>
        </authorList>
    </citation>
    <scope>NUCLEOTIDE SEQUENCE [LARGE SCALE GENOMIC DNA]</scope>
    <source>
        <strain evidence="1 2">TMW 1.2098</strain>
    </source>
</reference>
<accession>A0ABW9P6C2</accession>
<dbReference type="InterPro" id="IPR021512">
    <property type="entry name" value="DUF3173"/>
</dbReference>
<keyword evidence="2" id="KW-1185">Reference proteome</keyword>
<dbReference type="Proteomes" id="UP000436655">
    <property type="component" value="Unassembled WGS sequence"/>
</dbReference>
<organism evidence="1 2">
    <name type="scientific">Companilactobacillus mishanensis</name>
    <dbReference type="NCBI Taxonomy" id="2486008"/>
    <lineage>
        <taxon>Bacteria</taxon>
        <taxon>Bacillati</taxon>
        <taxon>Bacillota</taxon>
        <taxon>Bacilli</taxon>
        <taxon>Lactobacillales</taxon>
        <taxon>Lactobacillaceae</taxon>
        <taxon>Companilactobacillus</taxon>
    </lineage>
</organism>
<gene>
    <name evidence="1" type="ORF">FHL03_03830</name>
</gene>